<dbReference type="InterPro" id="IPR036508">
    <property type="entry name" value="Chitin-bd_dom_sf"/>
</dbReference>
<dbReference type="SMART" id="SM00494">
    <property type="entry name" value="ChtBD2"/>
    <property type="match status" value="1"/>
</dbReference>
<reference evidence="8 9" key="1">
    <citation type="submission" date="2014-03" db="EMBL/GenBank/DDBJ databases">
        <title>Draft genome of the hookworm Oesophagostomum dentatum.</title>
        <authorList>
            <person name="Mitreva M."/>
        </authorList>
    </citation>
    <scope>NUCLEOTIDE SEQUENCE [LARGE SCALE GENOMIC DNA]</scope>
    <source>
        <strain evidence="8 9">OD-Hann</strain>
    </source>
</reference>
<feature type="domain" description="Chitin-binding type-2" evidence="7">
    <location>
        <begin position="9"/>
        <end position="68"/>
    </location>
</feature>
<dbReference type="GO" id="GO:0005576">
    <property type="term" value="C:extracellular region"/>
    <property type="evidence" value="ECO:0007669"/>
    <property type="project" value="InterPro"/>
</dbReference>
<keyword evidence="1" id="KW-0217">Developmental protein</keyword>
<dbReference type="Pfam" id="PF01607">
    <property type="entry name" value="CBM_14"/>
    <property type="match status" value="1"/>
</dbReference>
<evidence type="ECO:0000256" key="2">
    <source>
        <dbReference type="ARBA" id="ARBA00022669"/>
    </source>
</evidence>
<evidence type="ECO:0000256" key="6">
    <source>
        <dbReference type="ARBA" id="ARBA00023180"/>
    </source>
</evidence>
<keyword evidence="2" id="KW-0147">Chitin-binding</keyword>
<evidence type="ECO:0000313" key="9">
    <source>
        <dbReference type="Proteomes" id="UP000053660"/>
    </source>
</evidence>
<keyword evidence="3" id="KW-0732">Signal</keyword>
<keyword evidence="4" id="KW-0677">Repeat</keyword>
<dbReference type="InterPro" id="IPR002557">
    <property type="entry name" value="Chitin-bd_dom"/>
</dbReference>
<dbReference type="PANTHER" id="PTHR23301">
    <property type="entry name" value="CHITIN BINDING PERITROPHIN-A"/>
    <property type="match status" value="1"/>
</dbReference>
<name>A0A0B1S041_OESDE</name>
<evidence type="ECO:0000256" key="1">
    <source>
        <dbReference type="ARBA" id="ARBA00022473"/>
    </source>
</evidence>
<keyword evidence="9" id="KW-1185">Reference proteome</keyword>
<evidence type="ECO:0000313" key="8">
    <source>
        <dbReference type="EMBL" id="KHJ77266.1"/>
    </source>
</evidence>
<dbReference type="GO" id="GO:0008061">
    <property type="term" value="F:chitin binding"/>
    <property type="evidence" value="ECO:0007669"/>
    <property type="project" value="UniProtKB-KW"/>
</dbReference>
<dbReference type="PANTHER" id="PTHR23301:SF94">
    <property type="entry name" value="CHITIN-BINDING TYPE-2 DOMAIN-CONTAINING PROTEIN"/>
    <property type="match status" value="1"/>
</dbReference>
<dbReference type="AlphaFoldDB" id="A0A0B1S041"/>
<dbReference type="OrthoDB" id="5846329at2759"/>
<proteinExistence type="predicted"/>
<dbReference type="EMBL" id="KN610933">
    <property type="protein sequence ID" value="KHJ77266.1"/>
    <property type="molecule type" value="Genomic_DNA"/>
</dbReference>
<evidence type="ECO:0000256" key="4">
    <source>
        <dbReference type="ARBA" id="ARBA00022737"/>
    </source>
</evidence>
<evidence type="ECO:0000259" key="7">
    <source>
        <dbReference type="PROSITE" id="PS50940"/>
    </source>
</evidence>
<accession>A0A0B1S041</accession>
<keyword evidence="5" id="KW-1015">Disulfide bond</keyword>
<evidence type="ECO:0000256" key="5">
    <source>
        <dbReference type="ARBA" id="ARBA00023157"/>
    </source>
</evidence>
<dbReference type="PROSITE" id="PS50940">
    <property type="entry name" value="CHIT_BIND_II"/>
    <property type="match status" value="1"/>
</dbReference>
<dbReference type="SUPFAM" id="SSF57625">
    <property type="entry name" value="Invertebrate chitin-binding proteins"/>
    <property type="match status" value="1"/>
</dbReference>
<dbReference type="InterPro" id="IPR051940">
    <property type="entry name" value="Chitin_bind-dev_reg"/>
</dbReference>
<sequence length="72" mass="8071">MLGQCGEEGQRCRESGGVDGYRRVQHDCSKYYQCVHGKWMERPCAPGTVFNERISVCDHAWNVPECGGVPPL</sequence>
<organism evidence="8 9">
    <name type="scientific">Oesophagostomum dentatum</name>
    <name type="common">Nodular worm</name>
    <dbReference type="NCBI Taxonomy" id="61180"/>
    <lineage>
        <taxon>Eukaryota</taxon>
        <taxon>Metazoa</taxon>
        <taxon>Ecdysozoa</taxon>
        <taxon>Nematoda</taxon>
        <taxon>Chromadorea</taxon>
        <taxon>Rhabditida</taxon>
        <taxon>Rhabditina</taxon>
        <taxon>Rhabditomorpha</taxon>
        <taxon>Strongyloidea</taxon>
        <taxon>Strongylidae</taxon>
        <taxon>Oesophagostomum</taxon>
    </lineage>
</organism>
<dbReference type="Proteomes" id="UP000053660">
    <property type="component" value="Unassembled WGS sequence"/>
</dbReference>
<keyword evidence="6" id="KW-0325">Glycoprotein</keyword>
<protein>
    <submittedName>
        <fullName evidence="8">Chitin binding Peritrophin-A domain protein</fullName>
    </submittedName>
</protein>
<dbReference type="Gene3D" id="2.170.140.10">
    <property type="entry name" value="Chitin binding domain"/>
    <property type="match status" value="1"/>
</dbReference>
<evidence type="ECO:0000256" key="3">
    <source>
        <dbReference type="ARBA" id="ARBA00022729"/>
    </source>
</evidence>
<gene>
    <name evidence="8" type="ORF">OESDEN_23114</name>
</gene>